<reference evidence="1 2" key="1">
    <citation type="submission" date="2016-10" db="EMBL/GenBank/DDBJ databases">
        <authorList>
            <person name="de Groot N.N."/>
        </authorList>
    </citation>
    <scope>NUCLEOTIDE SEQUENCE [LARGE SCALE GENOMIC DNA]</scope>
    <source>
        <strain evidence="1 2">DSM 19219</strain>
    </source>
</reference>
<name>A0A1H2UNR3_9GAMM</name>
<dbReference type="AlphaFoldDB" id="A0A1H2UNR3"/>
<keyword evidence="2" id="KW-1185">Reference proteome</keyword>
<gene>
    <name evidence="1" type="ORF">SAMN05443545_102201</name>
</gene>
<protein>
    <submittedName>
        <fullName evidence="1">Uncharacterized protein</fullName>
    </submittedName>
</protein>
<dbReference type="Proteomes" id="UP000198500">
    <property type="component" value="Unassembled WGS sequence"/>
</dbReference>
<accession>A0A1H2UNR3</accession>
<evidence type="ECO:0000313" key="1">
    <source>
        <dbReference type="EMBL" id="SDW57803.1"/>
    </source>
</evidence>
<organism evidence="1 2">
    <name type="scientific">Aidingimonas halophila</name>
    <dbReference type="NCBI Taxonomy" id="574349"/>
    <lineage>
        <taxon>Bacteria</taxon>
        <taxon>Pseudomonadati</taxon>
        <taxon>Pseudomonadota</taxon>
        <taxon>Gammaproteobacteria</taxon>
        <taxon>Oceanospirillales</taxon>
        <taxon>Halomonadaceae</taxon>
        <taxon>Aidingimonas</taxon>
    </lineage>
</organism>
<evidence type="ECO:0000313" key="2">
    <source>
        <dbReference type="Proteomes" id="UP000198500"/>
    </source>
</evidence>
<proteinExistence type="predicted"/>
<sequence>MPLLQMMHQPMCHFMGHDFGKESIAVLTQESSIEAQPTSAKMRLTGALSSQIEPDVGIWQRRKDIPTQLNGHADLTLQAGFESCLIQRRQSVG</sequence>
<dbReference type="EMBL" id="FNNI01000002">
    <property type="protein sequence ID" value="SDW57803.1"/>
    <property type="molecule type" value="Genomic_DNA"/>
</dbReference>